<dbReference type="AlphaFoldDB" id="A0A382EP49"/>
<sequence>MELPEAGDATLTLEQEGADLKGMLSSQAGDLPIIGVVEKNEEIVEIVFWGSFDADGSGTFIDINFFATLMEETDKPTMSGEMEIVLPDGPMAINFLAVKIE</sequence>
<proteinExistence type="predicted"/>
<protein>
    <submittedName>
        <fullName evidence="1">Uncharacterized protein</fullName>
    </submittedName>
</protein>
<accession>A0A382EP49</accession>
<reference evidence="1" key="1">
    <citation type="submission" date="2018-05" db="EMBL/GenBank/DDBJ databases">
        <authorList>
            <person name="Lanie J.A."/>
            <person name="Ng W.-L."/>
            <person name="Kazmierczak K.M."/>
            <person name="Andrzejewski T.M."/>
            <person name="Davidsen T.M."/>
            <person name="Wayne K.J."/>
            <person name="Tettelin H."/>
            <person name="Glass J.I."/>
            <person name="Rusch D."/>
            <person name="Podicherti R."/>
            <person name="Tsui H.-C.T."/>
            <person name="Winkler M.E."/>
        </authorList>
    </citation>
    <scope>NUCLEOTIDE SEQUENCE</scope>
</reference>
<evidence type="ECO:0000313" key="1">
    <source>
        <dbReference type="EMBL" id="SVB52448.1"/>
    </source>
</evidence>
<gene>
    <name evidence="1" type="ORF">METZ01_LOCUS205302</name>
</gene>
<organism evidence="1">
    <name type="scientific">marine metagenome</name>
    <dbReference type="NCBI Taxonomy" id="408172"/>
    <lineage>
        <taxon>unclassified sequences</taxon>
        <taxon>metagenomes</taxon>
        <taxon>ecological metagenomes</taxon>
    </lineage>
</organism>
<dbReference type="EMBL" id="UINC01045553">
    <property type="protein sequence ID" value="SVB52448.1"/>
    <property type="molecule type" value="Genomic_DNA"/>
</dbReference>
<name>A0A382EP49_9ZZZZ</name>